<comment type="catalytic activity">
    <reaction evidence="1 6">
        <text>The enzyme specifically hydrolyzes (1-&gt;4)-beta-D-galactosidic linkages in type I arabinogalactans.</text>
        <dbReference type="EC" id="3.2.1.89"/>
    </reaction>
</comment>
<dbReference type="Gene3D" id="2.60.120.260">
    <property type="entry name" value="Galactose-binding domain-like"/>
    <property type="match status" value="1"/>
</dbReference>
<dbReference type="Pfam" id="PF07745">
    <property type="entry name" value="Glyco_hydro_53"/>
    <property type="match status" value="1"/>
</dbReference>
<dbReference type="GO" id="GO:0045490">
    <property type="term" value="P:pectin catabolic process"/>
    <property type="evidence" value="ECO:0007669"/>
    <property type="project" value="TreeGrafter"/>
</dbReference>
<dbReference type="InterPro" id="IPR011683">
    <property type="entry name" value="Glyco_hydro_53"/>
</dbReference>
<dbReference type="EC" id="3.2.1.89" evidence="3 6"/>
<name>A0A941EYK7_9ACTN</name>
<evidence type="ECO:0000256" key="3">
    <source>
        <dbReference type="ARBA" id="ARBA00012556"/>
    </source>
</evidence>
<keyword evidence="5 6" id="KW-0326">Glycosidase</keyword>
<evidence type="ECO:0000256" key="5">
    <source>
        <dbReference type="ARBA" id="ARBA00023295"/>
    </source>
</evidence>
<dbReference type="Proteomes" id="UP000675781">
    <property type="component" value="Unassembled WGS sequence"/>
</dbReference>
<dbReference type="Gene3D" id="3.20.20.80">
    <property type="entry name" value="Glycosidases"/>
    <property type="match status" value="1"/>
</dbReference>
<comment type="caution">
    <text evidence="8">The sequence shown here is derived from an EMBL/GenBank/DDBJ whole genome shotgun (WGS) entry which is preliminary data.</text>
</comment>
<evidence type="ECO:0000313" key="8">
    <source>
        <dbReference type="EMBL" id="MBR7839511.1"/>
    </source>
</evidence>
<protein>
    <recommendedName>
        <fullName evidence="3 6">Arabinogalactan endo-beta-1,4-galactanase</fullName>
        <ecNumber evidence="3 6">3.2.1.89</ecNumber>
    </recommendedName>
</protein>
<comment type="similarity">
    <text evidence="2 6">Belongs to the glycosyl hydrolase 53 family.</text>
</comment>
<evidence type="ECO:0000256" key="1">
    <source>
        <dbReference type="ARBA" id="ARBA00001695"/>
    </source>
</evidence>
<dbReference type="SUPFAM" id="SSF51445">
    <property type="entry name" value="(Trans)glycosidases"/>
    <property type="match status" value="1"/>
</dbReference>
<proteinExistence type="inferred from homology"/>
<feature type="region of interest" description="Disordered" evidence="7">
    <location>
        <begin position="1"/>
        <end position="30"/>
    </location>
</feature>
<dbReference type="RefSeq" id="WP_212533942.1">
    <property type="nucleotide sequence ID" value="NZ_JAGSOG010000471.1"/>
</dbReference>
<dbReference type="EMBL" id="JAGSOG010000471">
    <property type="protein sequence ID" value="MBR7839511.1"/>
    <property type="molecule type" value="Genomic_DNA"/>
</dbReference>
<accession>A0A941EYK7</accession>
<organism evidence="8 9">
    <name type="scientific">Actinospica durhamensis</name>
    <dbReference type="NCBI Taxonomy" id="1508375"/>
    <lineage>
        <taxon>Bacteria</taxon>
        <taxon>Bacillati</taxon>
        <taxon>Actinomycetota</taxon>
        <taxon>Actinomycetes</taxon>
        <taxon>Catenulisporales</taxon>
        <taxon>Actinospicaceae</taxon>
        <taxon>Actinospica</taxon>
    </lineage>
</organism>
<evidence type="ECO:0000256" key="7">
    <source>
        <dbReference type="SAM" id="MobiDB-lite"/>
    </source>
</evidence>
<dbReference type="PANTHER" id="PTHR34983:SF1">
    <property type="entry name" value="ARABINOGALACTAN ENDO-BETA-1,4-GALACTANASE A"/>
    <property type="match status" value="1"/>
</dbReference>
<dbReference type="GO" id="GO:0031218">
    <property type="term" value="F:arabinogalactan endo-1,4-beta-galactosidase activity"/>
    <property type="evidence" value="ECO:0007669"/>
    <property type="project" value="UniProtKB-EC"/>
</dbReference>
<feature type="compositionally biased region" description="Low complexity" evidence="7">
    <location>
        <begin position="78"/>
        <end position="87"/>
    </location>
</feature>
<evidence type="ECO:0000313" key="9">
    <source>
        <dbReference type="Proteomes" id="UP000675781"/>
    </source>
</evidence>
<keyword evidence="4 6" id="KW-0378">Hydrolase</keyword>
<dbReference type="PANTHER" id="PTHR34983">
    <property type="entry name" value="ARABINOGALACTAN ENDO-BETA-1,4-GALACTANASE A"/>
    <property type="match status" value="1"/>
</dbReference>
<dbReference type="AlphaFoldDB" id="A0A941EYK7"/>
<evidence type="ECO:0000256" key="4">
    <source>
        <dbReference type="ARBA" id="ARBA00022801"/>
    </source>
</evidence>
<gene>
    <name evidence="8" type="ORF">KDL01_40020</name>
</gene>
<dbReference type="InterPro" id="IPR017853">
    <property type="entry name" value="GH"/>
</dbReference>
<dbReference type="GO" id="GO:0015926">
    <property type="term" value="F:glucosidase activity"/>
    <property type="evidence" value="ECO:0007669"/>
    <property type="project" value="InterPro"/>
</dbReference>
<keyword evidence="9" id="KW-1185">Reference proteome</keyword>
<evidence type="ECO:0000256" key="6">
    <source>
        <dbReference type="RuleBase" id="RU361192"/>
    </source>
</evidence>
<reference evidence="8" key="1">
    <citation type="submission" date="2021-04" db="EMBL/GenBank/DDBJ databases">
        <title>Genome based classification of Actinospica acidithermotolerans sp. nov., an actinobacterium isolated from an Indonesian hot spring.</title>
        <authorList>
            <person name="Kusuma A.B."/>
            <person name="Putra K.E."/>
            <person name="Nafisah S."/>
            <person name="Loh J."/>
            <person name="Nouioui I."/>
            <person name="Goodfellow M."/>
        </authorList>
    </citation>
    <scope>NUCLEOTIDE SEQUENCE</scope>
    <source>
        <strain evidence="8">CSCA 57</strain>
    </source>
</reference>
<sequence length="555" mass="59123">MTRRPHPPSTPISGVNSGSAPHCSRRPSSRLSRLAARRTLRVFAALLVASSAAVGAATPAFATTTTPTVTNPGFESNGTGTATPTGWTASGTTAASYTESGGHSGSYELSHWSASAYTVDTYQTITNITDGYYTLGLWVRSNDSGGNNYISLSGCGSSTKTTYVPVDSDGNWLQIVDYIDVTNNQCTINLYSSSAAGVWTNYDDVTFAAGSAPLAIRGGDVSSLDRGQQDGGVYYTSSGTKENALQILSGAGMNYVRLRVWVNPEDGFDDEAQLLAMAKQAYSTYGQQILLDFHYSDTWADPGHQAVPAAWSSESLSALETQVYTYSKQVVADLVAQGTPPAMVQIGNEINAGMLWTDGSTSNWSQLAALLKEGIAGVKAADSSTKIMLHLSSSDDLATLETWYTNAINYGVSFDVIGLSYYDYWHGRLDVLQTDLDGLAAKYGKQVAVAETAYPWTMTSGDSLTPSFDTSSELDPGYAASAYGQMANFRDVLSIVQAVPGGLGLGAFYWEPTWTVVSGNGWDPTDSTSLDAWENQAMFNYSDTALSAINDYAAR</sequence>
<evidence type="ECO:0000256" key="2">
    <source>
        <dbReference type="ARBA" id="ARBA00010687"/>
    </source>
</evidence>
<feature type="region of interest" description="Disordered" evidence="7">
    <location>
        <begin position="63"/>
        <end position="87"/>
    </location>
</feature>